<dbReference type="InterPro" id="IPR009081">
    <property type="entry name" value="PP-bd_ACP"/>
</dbReference>
<name>A0A917ZSY8_9ACTN</name>
<dbReference type="InterPro" id="IPR025110">
    <property type="entry name" value="AMP-bd_C"/>
</dbReference>
<dbReference type="AlphaFoldDB" id="A0A917ZSY8"/>
<dbReference type="Gene3D" id="3.30.300.30">
    <property type="match status" value="1"/>
</dbReference>
<gene>
    <name evidence="4" type="ORF">GCM10012280_40330</name>
</gene>
<evidence type="ECO:0000313" key="4">
    <source>
        <dbReference type="EMBL" id="GGO91744.1"/>
    </source>
</evidence>
<dbReference type="Pfam" id="PF00550">
    <property type="entry name" value="PP-binding"/>
    <property type="match status" value="1"/>
</dbReference>
<dbReference type="InterPro" id="IPR020845">
    <property type="entry name" value="AMP-binding_CS"/>
</dbReference>
<dbReference type="GO" id="GO:0031177">
    <property type="term" value="F:phosphopantetheine binding"/>
    <property type="evidence" value="ECO:0007669"/>
    <property type="project" value="TreeGrafter"/>
</dbReference>
<evidence type="ECO:0000256" key="2">
    <source>
        <dbReference type="ARBA" id="ARBA00022553"/>
    </source>
</evidence>
<dbReference type="InterPro" id="IPR036736">
    <property type="entry name" value="ACP-like_sf"/>
</dbReference>
<dbReference type="InterPro" id="IPR010071">
    <property type="entry name" value="AA_adenyl_dom"/>
</dbReference>
<evidence type="ECO:0000256" key="1">
    <source>
        <dbReference type="ARBA" id="ARBA00022450"/>
    </source>
</evidence>
<dbReference type="RefSeq" id="WP_189133133.1">
    <property type="nucleotide sequence ID" value="NZ_BMMS01000017.1"/>
</dbReference>
<dbReference type="SUPFAM" id="SSF56801">
    <property type="entry name" value="Acetyl-CoA synthetase-like"/>
    <property type="match status" value="1"/>
</dbReference>
<dbReference type="InterPro" id="IPR020459">
    <property type="entry name" value="AMP-binding"/>
</dbReference>
<comment type="caution">
    <text evidence="4">The sequence shown here is derived from an EMBL/GenBank/DDBJ whole genome shotgun (WGS) entry which is preliminary data.</text>
</comment>
<dbReference type="InterPro" id="IPR000873">
    <property type="entry name" value="AMP-dep_synth/lig_dom"/>
</dbReference>
<dbReference type="GO" id="GO:0005737">
    <property type="term" value="C:cytoplasm"/>
    <property type="evidence" value="ECO:0007669"/>
    <property type="project" value="TreeGrafter"/>
</dbReference>
<dbReference type="CDD" id="cd05930">
    <property type="entry name" value="A_NRPS"/>
    <property type="match status" value="1"/>
</dbReference>
<sequence>MTTYRHSPPTDESLRPLPFRRPISPNEWIYLAGERLIPPFAIQIAIEGTGTIPTEELRKAVDRSAAACPGARLVRLGRMWMDSGRAPAVRTVRSFATQSSQVLDTRGGPSCEVVLRKGERPALLFRAHHAVMDGRGVLDWVLDTFRALRGEEPLGAPSPLYDLALLQELAGTGRPARRSRLTPRFRSPFTGTGSVRGGGWLERMVDGSHSAVIAKAAAALTDATGDRARVMVPVDLRRHRRGLRSTANLSLPVLLDGRPGDPWEEWHRRLLHALENHCELALGEERAALRLPLGPLSTALGLAQVATRALGRYPCTALITHLGRIEEKELQAPGFEATEVYSLPQQVPFVPLALVAAEFRGVTRLTMPDPGTVRDTQRAQGLLDAVAEKLVPKADRGPAVKGPRLHGPSATLTRMLHRQVERTPEAVALTGPEGTLSYAELDRRSDAVAAELRRHGAGRGSVVGLLGGRTAAAITGLWGILKAGAAYLPLDPRHPRTRIASILADSGAGLCLVGREQQDRIGPHCRAPVLDDLMVAFLSEDAPASGAMPGPGAPTPQDLAYVIYTSGSTGRPKGVMVEHGALADYACWAIRRYRIDEDSRFGMFTSLAFDLTGTAHLLPLLSGGSVALVPEEPDHATLTRLLTTSGANALKLTPAHLELIAALGIRPKGFRLLVVGGEQLRGATAARAQEMFGPDCRIINEYGPTEATIGCIVHTFDPRRDADRNAVPIGLPTDNTAVHLLGPSGIPVPPGETGEIHLAGTQLARGYLGRPDLTRERFRNLADGTRVYRTGDRARLTPDGVLEFLGRTDDQVSIRGHRIEPGEVDAALETHPDVTRAVAVARPPRPGAEPVLCAYITGTATPDGLREHVARLLPSYLVPAAVCVLETFPLTTNGKIDTAALPAAFSTAQTTQAPRTDDQSRRDPLEKDVAQIWARILEADPQTIHPDSNFSHLGGDSLELLTMLHQVARDLVGEHGKAAFESKHRDLIGRPTLRRICEAARACTAQNDLVE</sequence>
<organism evidence="4 5">
    <name type="scientific">Wenjunlia tyrosinilytica</name>
    <dbReference type="NCBI Taxonomy" id="1544741"/>
    <lineage>
        <taxon>Bacteria</taxon>
        <taxon>Bacillati</taxon>
        <taxon>Actinomycetota</taxon>
        <taxon>Actinomycetes</taxon>
        <taxon>Kitasatosporales</taxon>
        <taxon>Streptomycetaceae</taxon>
        <taxon>Wenjunlia</taxon>
    </lineage>
</organism>
<dbReference type="PRINTS" id="PR00154">
    <property type="entry name" value="AMPBINDING"/>
</dbReference>
<dbReference type="Pfam" id="PF13193">
    <property type="entry name" value="AMP-binding_C"/>
    <property type="match status" value="1"/>
</dbReference>
<dbReference type="Gene3D" id="1.10.1200.10">
    <property type="entry name" value="ACP-like"/>
    <property type="match status" value="1"/>
</dbReference>
<dbReference type="PANTHER" id="PTHR45527">
    <property type="entry name" value="NONRIBOSOMAL PEPTIDE SYNTHETASE"/>
    <property type="match status" value="1"/>
</dbReference>
<keyword evidence="5" id="KW-1185">Reference proteome</keyword>
<dbReference type="PANTHER" id="PTHR45527:SF1">
    <property type="entry name" value="FATTY ACID SYNTHASE"/>
    <property type="match status" value="1"/>
</dbReference>
<dbReference type="PROSITE" id="PS00012">
    <property type="entry name" value="PHOSPHOPANTETHEINE"/>
    <property type="match status" value="1"/>
</dbReference>
<keyword evidence="1" id="KW-0596">Phosphopantetheine</keyword>
<dbReference type="PROSITE" id="PS00455">
    <property type="entry name" value="AMP_BINDING"/>
    <property type="match status" value="1"/>
</dbReference>
<reference evidence="4" key="1">
    <citation type="journal article" date="2014" name="Int. J. Syst. Evol. Microbiol.">
        <title>Complete genome sequence of Corynebacterium casei LMG S-19264T (=DSM 44701T), isolated from a smear-ripened cheese.</title>
        <authorList>
            <consortium name="US DOE Joint Genome Institute (JGI-PGF)"/>
            <person name="Walter F."/>
            <person name="Albersmeier A."/>
            <person name="Kalinowski J."/>
            <person name="Ruckert C."/>
        </authorList>
    </citation>
    <scope>NUCLEOTIDE SEQUENCE</scope>
    <source>
        <strain evidence="4">CGMCC 4.7201</strain>
    </source>
</reference>
<protein>
    <recommendedName>
        <fullName evidence="3">Carrier domain-containing protein</fullName>
    </recommendedName>
</protein>
<dbReference type="InterPro" id="IPR006162">
    <property type="entry name" value="Ppantetheine_attach_site"/>
</dbReference>
<dbReference type="GO" id="GO:0043041">
    <property type="term" value="P:amino acid activation for nonribosomal peptide biosynthetic process"/>
    <property type="evidence" value="ECO:0007669"/>
    <property type="project" value="TreeGrafter"/>
</dbReference>
<dbReference type="FunFam" id="3.40.50.980:FF:000001">
    <property type="entry name" value="Non-ribosomal peptide synthetase"/>
    <property type="match status" value="1"/>
</dbReference>
<accession>A0A917ZSY8</accession>
<dbReference type="PROSITE" id="PS50075">
    <property type="entry name" value="CARRIER"/>
    <property type="match status" value="1"/>
</dbReference>
<keyword evidence="2" id="KW-0597">Phosphoprotein</keyword>
<dbReference type="Proteomes" id="UP000641932">
    <property type="component" value="Unassembled WGS sequence"/>
</dbReference>
<dbReference type="InterPro" id="IPR042099">
    <property type="entry name" value="ANL_N_sf"/>
</dbReference>
<dbReference type="Gene3D" id="3.40.50.12780">
    <property type="entry name" value="N-terminal domain of ligase-like"/>
    <property type="match status" value="1"/>
</dbReference>
<evidence type="ECO:0000259" key="3">
    <source>
        <dbReference type="PROSITE" id="PS50075"/>
    </source>
</evidence>
<dbReference type="NCBIfam" id="TIGR01733">
    <property type="entry name" value="AA-adenyl-dom"/>
    <property type="match status" value="1"/>
</dbReference>
<dbReference type="Pfam" id="PF00501">
    <property type="entry name" value="AMP-binding"/>
    <property type="match status" value="1"/>
</dbReference>
<dbReference type="EMBL" id="BMMS01000017">
    <property type="protein sequence ID" value="GGO91744.1"/>
    <property type="molecule type" value="Genomic_DNA"/>
</dbReference>
<evidence type="ECO:0000313" key="5">
    <source>
        <dbReference type="Proteomes" id="UP000641932"/>
    </source>
</evidence>
<feature type="domain" description="Carrier" evidence="3">
    <location>
        <begin position="920"/>
        <end position="1004"/>
    </location>
</feature>
<dbReference type="GO" id="GO:0044550">
    <property type="term" value="P:secondary metabolite biosynthetic process"/>
    <property type="evidence" value="ECO:0007669"/>
    <property type="project" value="TreeGrafter"/>
</dbReference>
<dbReference type="InterPro" id="IPR045851">
    <property type="entry name" value="AMP-bd_C_sf"/>
</dbReference>
<reference evidence="4" key="2">
    <citation type="submission" date="2020-09" db="EMBL/GenBank/DDBJ databases">
        <authorList>
            <person name="Sun Q."/>
            <person name="Zhou Y."/>
        </authorList>
    </citation>
    <scope>NUCLEOTIDE SEQUENCE</scope>
    <source>
        <strain evidence="4">CGMCC 4.7201</strain>
    </source>
</reference>
<proteinExistence type="predicted"/>
<dbReference type="SUPFAM" id="SSF47336">
    <property type="entry name" value="ACP-like"/>
    <property type="match status" value="1"/>
</dbReference>